<keyword evidence="3" id="KW-1185">Reference proteome</keyword>
<comment type="caution">
    <text evidence="2">The sequence shown here is derived from an EMBL/GenBank/DDBJ whole genome shotgun (WGS) entry which is preliminary data.</text>
</comment>
<name>A0ABY2QAY6_9HYPH</name>
<accession>A0ABY2QAY6</accession>
<sequence length="126" mass="14399">MTDRKNRLKKLVEVQEQLKALHETRRAGFLAEANAAKQEAKALAERFDAEGSLAGLFPELYHNRIAGALRRQDESLEKARAEAAKVAAATARTNMVERAYKAARRDDERRRGDRERLEIIEQKRGR</sequence>
<feature type="coiled-coil region" evidence="1">
    <location>
        <begin position="30"/>
        <end position="89"/>
    </location>
</feature>
<proteinExistence type="predicted"/>
<evidence type="ECO:0000313" key="2">
    <source>
        <dbReference type="EMBL" id="THF57898.1"/>
    </source>
</evidence>
<gene>
    <name evidence="2" type="ORF">E6C48_09135</name>
</gene>
<keyword evidence="1" id="KW-0175">Coiled coil</keyword>
<evidence type="ECO:0000313" key="3">
    <source>
        <dbReference type="Proteomes" id="UP000306441"/>
    </source>
</evidence>
<dbReference type="EMBL" id="SSNY01000004">
    <property type="protein sequence ID" value="THF57898.1"/>
    <property type="molecule type" value="Genomic_DNA"/>
</dbReference>
<evidence type="ECO:0000256" key="1">
    <source>
        <dbReference type="SAM" id="Coils"/>
    </source>
</evidence>
<protein>
    <recommendedName>
        <fullName evidence="4">Flagellar FliJ protein</fullName>
    </recommendedName>
</protein>
<dbReference type="Proteomes" id="UP000306441">
    <property type="component" value="Unassembled WGS sequence"/>
</dbReference>
<organism evidence="2 3">
    <name type="scientific">Ollibium composti</name>
    <dbReference type="NCBI Taxonomy" id="2675109"/>
    <lineage>
        <taxon>Bacteria</taxon>
        <taxon>Pseudomonadati</taxon>
        <taxon>Pseudomonadota</taxon>
        <taxon>Alphaproteobacteria</taxon>
        <taxon>Hyphomicrobiales</taxon>
        <taxon>Phyllobacteriaceae</taxon>
        <taxon>Ollibium</taxon>
    </lineage>
</organism>
<evidence type="ECO:0008006" key="4">
    <source>
        <dbReference type="Google" id="ProtNLM"/>
    </source>
</evidence>
<dbReference type="RefSeq" id="WP_136356323.1">
    <property type="nucleotide sequence ID" value="NZ_SSNY01000004.1"/>
</dbReference>
<reference evidence="2 3" key="1">
    <citation type="submission" date="2019-04" db="EMBL/GenBank/DDBJ databases">
        <title>Mesorhizobium composti sp. nov., isolated from compost.</title>
        <authorList>
            <person name="Lin S.-Y."/>
            <person name="Hameed A."/>
            <person name="Hsieh Y.-T."/>
            <person name="Young C.-C."/>
        </authorList>
    </citation>
    <scope>NUCLEOTIDE SEQUENCE [LARGE SCALE GENOMIC DNA]</scope>
    <source>
        <strain evidence="2 3">CC-YTH430</strain>
    </source>
</reference>